<name>A0A8B8FSJ5_9HEMI</name>
<feature type="domain" description="PHD-type" evidence="10">
    <location>
        <begin position="86"/>
        <end position="136"/>
    </location>
</feature>
<evidence type="ECO:0000256" key="1">
    <source>
        <dbReference type="ARBA" id="ARBA00004123"/>
    </source>
</evidence>
<feature type="compositionally biased region" description="Low complexity" evidence="9">
    <location>
        <begin position="588"/>
        <end position="597"/>
    </location>
</feature>
<dbReference type="GeneID" id="112685708"/>
<evidence type="ECO:0000256" key="3">
    <source>
        <dbReference type="ARBA" id="ARBA00022737"/>
    </source>
</evidence>
<protein>
    <submittedName>
        <fullName evidence="12 13">Metal-response element-binding transcription factor 2</fullName>
    </submittedName>
</protein>
<dbReference type="InterPro" id="IPR011011">
    <property type="entry name" value="Znf_FYVE_PHD"/>
</dbReference>
<dbReference type="OrthoDB" id="10033786at2759"/>
<reference evidence="12 13" key="1">
    <citation type="submission" date="2025-04" db="UniProtKB">
        <authorList>
            <consortium name="RefSeq"/>
        </authorList>
    </citation>
    <scope>IDENTIFICATION</scope>
    <source>
        <tissue evidence="12 13">Whole body</tissue>
    </source>
</reference>
<dbReference type="Gene3D" id="3.30.40.10">
    <property type="entry name" value="Zinc/RING finger domain, C3HC4 (zinc finger)"/>
    <property type="match status" value="1"/>
</dbReference>
<dbReference type="InterPro" id="IPR001965">
    <property type="entry name" value="Znf_PHD"/>
</dbReference>
<evidence type="ECO:0000256" key="2">
    <source>
        <dbReference type="ARBA" id="ARBA00022723"/>
    </source>
</evidence>
<keyword evidence="6" id="KW-0156">Chromatin regulator</keyword>
<evidence type="ECO:0000256" key="5">
    <source>
        <dbReference type="ARBA" id="ARBA00022833"/>
    </source>
</evidence>
<gene>
    <name evidence="12 13" type="primary">LOC112685708</name>
</gene>
<evidence type="ECO:0000256" key="9">
    <source>
        <dbReference type="SAM" id="MobiDB-lite"/>
    </source>
</evidence>
<evidence type="ECO:0000313" key="12">
    <source>
        <dbReference type="RefSeq" id="XP_025413448.1"/>
    </source>
</evidence>
<sequence>MLQIKKESVKRESPEAPTPDSTTVESKSYVCGEEVLVHLNDERFYLGFLAKLRFKESKCLVKFGDNTVKWVALKNVTRMTCTSTTTQFCHVCNIDTMPEDICVCDICANAYHRKCHKPEVSVVDTTVWACSLCKEKQRINRLQAVNSVSSTVVPKIIKLPYDLNSLQWDIHHRINNLGIYCYCGGSGDWFINMLQCCKCLQWFHEKCVKSLVYPLYLGDRFYVYLCSVCNEGTEFVRRIEMNWSDLVHLALFNMTAYKPQKYYDVDMNILPYLDNHWNSMYLPPKILNVPVDDRKVYVVNALLKDTNQRFEYQGKKPTNMWGLRLKLPPKPPRFSLPTQVPINENLLHHQLRNKLNLNILPPPKKTDPVINQRLTESMYSVEGLKFLHQDSHVVMLPKGLPSIGHNVCIKSASPIVPAPRSVIERRIRLQQIETNKRSSRSSSVIANKIKKSTKKEKVPESRSPSRSTESTPEKYVSPTEDELSSEDDADDDEDLDDEDDADSLQTADLQSRRSQRLSVNRLLNGRPMARSSLPRETRSASSITLPLSLAPVISQPQVRTTKRRLSEKDLRVDRNGQYLVKPKRLRRSGLSNSSLTSTKRQSKNSCNGRPIYKSYSDFFANHGQSVNRPCSPENAINSSADLKTLVHSYFGASNRIANGEEYTILCKRINPDGSEEFLIRWD</sequence>
<feature type="region of interest" description="Disordered" evidence="9">
    <location>
        <begin position="581"/>
        <end position="608"/>
    </location>
</feature>
<feature type="region of interest" description="Disordered" evidence="9">
    <location>
        <begin position="433"/>
        <end position="541"/>
    </location>
</feature>
<accession>A0A8B8FSJ5</accession>
<evidence type="ECO:0000313" key="11">
    <source>
        <dbReference type="Proteomes" id="UP000694846"/>
    </source>
</evidence>
<evidence type="ECO:0000313" key="13">
    <source>
        <dbReference type="RefSeq" id="XP_025413449.1"/>
    </source>
</evidence>
<keyword evidence="3" id="KW-0677">Repeat</keyword>
<dbReference type="CTD" id="37069"/>
<dbReference type="Proteomes" id="UP000694846">
    <property type="component" value="Unplaced"/>
</dbReference>
<keyword evidence="11" id="KW-1185">Reference proteome</keyword>
<dbReference type="InterPro" id="IPR025894">
    <property type="entry name" value="Mtf2_C_dom"/>
</dbReference>
<dbReference type="SMART" id="SM00249">
    <property type="entry name" value="PHD"/>
    <property type="match status" value="2"/>
</dbReference>
<dbReference type="GO" id="GO:0006325">
    <property type="term" value="P:chromatin organization"/>
    <property type="evidence" value="ECO:0007669"/>
    <property type="project" value="UniProtKB-KW"/>
</dbReference>
<dbReference type="Pfam" id="PF14061">
    <property type="entry name" value="Mtf2_C"/>
    <property type="match status" value="1"/>
</dbReference>
<dbReference type="SUPFAM" id="SSF57903">
    <property type="entry name" value="FYVE/PHD zinc finger"/>
    <property type="match status" value="2"/>
</dbReference>
<feature type="region of interest" description="Disordered" evidence="9">
    <location>
        <begin position="1"/>
        <end position="24"/>
    </location>
</feature>
<comment type="subcellular location">
    <subcellularLocation>
        <location evidence="1">Nucleus</location>
    </subcellularLocation>
</comment>
<dbReference type="InterPro" id="IPR013083">
    <property type="entry name" value="Znf_RING/FYVE/PHD"/>
</dbReference>
<dbReference type="GO" id="GO:0008270">
    <property type="term" value="F:zinc ion binding"/>
    <property type="evidence" value="ECO:0007669"/>
    <property type="project" value="UniProtKB-KW"/>
</dbReference>
<feature type="compositionally biased region" description="Basic and acidic residues" evidence="9">
    <location>
        <begin position="1"/>
        <end position="14"/>
    </location>
</feature>
<dbReference type="InterPro" id="IPR019787">
    <property type="entry name" value="Znf_PHD-finger"/>
</dbReference>
<dbReference type="PROSITE" id="PS50016">
    <property type="entry name" value="ZF_PHD_2"/>
    <property type="match status" value="1"/>
</dbReference>
<dbReference type="AlphaFoldDB" id="A0A8B8FSJ5"/>
<dbReference type="RefSeq" id="XP_025413448.1">
    <property type="nucleotide sequence ID" value="XM_025557663.1"/>
</dbReference>
<dbReference type="GO" id="GO:0005634">
    <property type="term" value="C:nucleus"/>
    <property type="evidence" value="ECO:0007669"/>
    <property type="project" value="UniProtKB-SubCell"/>
</dbReference>
<dbReference type="Gene3D" id="3.90.980.20">
    <property type="match status" value="1"/>
</dbReference>
<evidence type="ECO:0000256" key="4">
    <source>
        <dbReference type="ARBA" id="ARBA00022771"/>
    </source>
</evidence>
<evidence type="ECO:0000256" key="7">
    <source>
        <dbReference type="ARBA" id="ARBA00023242"/>
    </source>
</evidence>
<dbReference type="Gene3D" id="2.30.30.140">
    <property type="match status" value="1"/>
</dbReference>
<feature type="compositionally biased region" description="Low complexity" evidence="9">
    <location>
        <begin position="461"/>
        <end position="470"/>
    </location>
</feature>
<evidence type="ECO:0000256" key="8">
    <source>
        <dbReference type="PROSITE-ProRule" id="PRU00146"/>
    </source>
</evidence>
<keyword evidence="7" id="KW-0539">Nucleus</keyword>
<evidence type="ECO:0000259" key="10">
    <source>
        <dbReference type="PROSITE" id="PS50016"/>
    </source>
</evidence>
<dbReference type="RefSeq" id="XP_025413449.1">
    <property type="nucleotide sequence ID" value="XM_025557664.1"/>
</dbReference>
<keyword evidence="4 8" id="KW-0863">Zinc-finger</keyword>
<evidence type="ECO:0000256" key="6">
    <source>
        <dbReference type="ARBA" id="ARBA00022853"/>
    </source>
</evidence>
<feature type="compositionally biased region" description="Acidic residues" evidence="9">
    <location>
        <begin position="479"/>
        <end position="502"/>
    </location>
</feature>
<keyword evidence="2" id="KW-0479">Metal-binding</keyword>
<proteinExistence type="predicted"/>
<keyword evidence="5" id="KW-0862">Zinc</keyword>
<dbReference type="CDD" id="cd20452">
    <property type="entry name" value="Tudor_dPCL-like"/>
    <property type="match status" value="1"/>
</dbReference>
<organism evidence="11 12">
    <name type="scientific">Sipha flava</name>
    <name type="common">yellow sugarcane aphid</name>
    <dbReference type="NCBI Taxonomy" id="143950"/>
    <lineage>
        <taxon>Eukaryota</taxon>
        <taxon>Metazoa</taxon>
        <taxon>Ecdysozoa</taxon>
        <taxon>Arthropoda</taxon>
        <taxon>Hexapoda</taxon>
        <taxon>Insecta</taxon>
        <taxon>Pterygota</taxon>
        <taxon>Neoptera</taxon>
        <taxon>Paraneoptera</taxon>
        <taxon>Hemiptera</taxon>
        <taxon>Sternorrhyncha</taxon>
        <taxon>Aphidomorpha</taxon>
        <taxon>Aphidoidea</taxon>
        <taxon>Aphididae</taxon>
        <taxon>Sipha</taxon>
    </lineage>
</organism>